<feature type="region of interest" description="Disordered" evidence="1">
    <location>
        <begin position="200"/>
        <end position="225"/>
    </location>
</feature>
<dbReference type="AlphaFoldDB" id="A0A8S8ZQ69"/>
<gene>
    <name evidence="2" type="ORF">SMACR_07814</name>
</gene>
<protein>
    <submittedName>
        <fullName evidence="2">Uncharacterized protein</fullName>
    </submittedName>
</protein>
<feature type="compositionally biased region" description="Acidic residues" evidence="1">
    <location>
        <begin position="57"/>
        <end position="67"/>
    </location>
</feature>
<feature type="compositionally biased region" description="Polar residues" evidence="1">
    <location>
        <begin position="401"/>
        <end position="441"/>
    </location>
</feature>
<dbReference type="EMBL" id="NMPR01000073">
    <property type="protein sequence ID" value="KAA8631578.1"/>
    <property type="molecule type" value="Genomic_DNA"/>
</dbReference>
<evidence type="ECO:0000313" key="3">
    <source>
        <dbReference type="Proteomes" id="UP000433876"/>
    </source>
</evidence>
<proteinExistence type="predicted"/>
<feature type="region of interest" description="Disordered" evidence="1">
    <location>
        <begin position="1"/>
        <end position="70"/>
    </location>
</feature>
<feature type="compositionally biased region" description="Low complexity" evidence="1">
    <location>
        <begin position="362"/>
        <end position="378"/>
    </location>
</feature>
<feature type="region of interest" description="Disordered" evidence="1">
    <location>
        <begin position="561"/>
        <end position="591"/>
    </location>
</feature>
<comment type="caution">
    <text evidence="2">The sequence shown here is derived from an EMBL/GenBank/DDBJ whole genome shotgun (WGS) entry which is preliminary data.</text>
</comment>
<dbReference type="VEuPathDB" id="FungiDB:SMAC_07814"/>
<name>A0A8S8ZQ69_SORMA</name>
<accession>A0A8S8ZQ69</accession>
<evidence type="ECO:0000313" key="2">
    <source>
        <dbReference type="EMBL" id="KAA8631578.1"/>
    </source>
</evidence>
<organism evidence="2 3">
    <name type="scientific">Sordaria macrospora</name>
    <dbReference type="NCBI Taxonomy" id="5147"/>
    <lineage>
        <taxon>Eukaryota</taxon>
        <taxon>Fungi</taxon>
        <taxon>Dikarya</taxon>
        <taxon>Ascomycota</taxon>
        <taxon>Pezizomycotina</taxon>
        <taxon>Sordariomycetes</taxon>
        <taxon>Sordariomycetidae</taxon>
        <taxon>Sordariales</taxon>
        <taxon>Sordariaceae</taxon>
        <taxon>Sordaria</taxon>
    </lineage>
</organism>
<feature type="region of interest" description="Disordered" evidence="1">
    <location>
        <begin position="395"/>
        <end position="441"/>
    </location>
</feature>
<feature type="compositionally biased region" description="Polar residues" evidence="1">
    <location>
        <begin position="38"/>
        <end position="48"/>
    </location>
</feature>
<dbReference type="Proteomes" id="UP000433876">
    <property type="component" value="Unassembled WGS sequence"/>
</dbReference>
<sequence length="591" mass="66133">MAPPHVKPQSPQEGSTWSQQLPTPPQTRSMRQNRRMENSISNTPNVDPSSPVADNASAEEDGQDLDLDWVNRAPRYLDPRTEEDRTDRLALEADLRRGGTRCYHTDKCNTNAPPRKAVSQFFGRNKKATRQMPDRVWCNLCRKHYQRARYRNLAEYSLDQCNLIIGTIVRAQIWSDISHRENPHLKGGLLNGWKLVPRKREQQRQEEASKALEKARLQRDKKRSRDEYDDDLGEVDFLPTSRVAPALLNLCDRVYSSVQIIDIIDEHFKAPLEEALSAGHPSHGLPDVEILPEYDGTDESLEKERKEKATKKKANSGNMNTPEKRRKRATPGTDSDDSSYRYSHQQHSAYGYDNRQYAGGHNNLPSPSPSRSNWPAHNSQGPYYSSPYGNGYNDYNDRSYAESQANVSSPSLNRSDWNPSYRQAPSSYYQPTNSVNNGLQNNTSAAYSGNTLAPIGSGRGYMNSSYAGITPSYSAPGGLGTNNSGSMSTSGSSLNPMLQNDNSFYQPASQRRGTIATYRTSQPTYESRRTLSEANNQYIAGPPITASHAASILTNFQESVRPKYEPASGSSDPMQGPGYPDYSSGSYPNRY</sequence>
<reference evidence="2 3" key="1">
    <citation type="submission" date="2017-07" db="EMBL/GenBank/DDBJ databases">
        <title>Genome sequence of the Sordaria macrospora wild type strain R19027.</title>
        <authorList>
            <person name="Nowrousian M."/>
            <person name="Teichert I."/>
            <person name="Kueck U."/>
        </authorList>
    </citation>
    <scope>NUCLEOTIDE SEQUENCE [LARGE SCALE GENOMIC DNA]</scope>
    <source>
        <strain evidence="2 3">R19027</strain>
        <tissue evidence="2">Mycelium</tissue>
    </source>
</reference>
<feature type="region of interest" description="Disordered" evidence="1">
    <location>
        <begin position="299"/>
        <end position="378"/>
    </location>
</feature>
<dbReference type="OMA" id="CNTNAPP"/>
<feature type="compositionally biased region" description="Polar residues" evidence="1">
    <location>
        <begin position="9"/>
        <end position="30"/>
    </location>
</feature>
<evidence type="ECO:0000256" key="1">
    <source>
        <dbReference type="SAM" id="MobiDB-lite"/>
    </source>
</evidence>